<keyword evidence="5" id="KW-1185">Reference proteome</keyword>
<dbReference type="Pfam" id="PF00415">
    <property type="entry name" value="RCC1"/>
    <property type="match status" value="5"/>
</dbReference>
<dbReference type="Gene3D" id="2.130.10.30">
    <property type="entry name" value="Regulator of chromosome condensation 1/beta-lactamase-inhibitor protein II"/>
    <property type="match status" value="2"/>
</dbReference>
<evidence type="ECO:0000256" key="2">
    <source>
        <dbReference type="SAM" id="SignalP"/>
    </source>
</evidence>
<dbReference type="InterPro" id="IPR000408">
    <property type="entry name" value="Reg_chr_condens"/>
</dbReference>
<dbReference type="PROSITE" id="PS50012">
    <property type="entry name" value="RCC1_3"/>
    <property type="match status" value="5"/>
</dbReference>
<dbReference type="InterPro" id="IPR036582">
    <property type="entry name" value="Mao_N_sf"/>
</dbReference>
<dbReference type="AlphaFoldDB" id="A0A2V5KIC3"/>
<evidence type="ECO:0000313" key="5">
    <source>
        <dbReference type="Proteomes" id="UP000247476"/>
    </source>
</evidence>
<dbReference type="RefSeq" id="WP_146250340.1">
    <property type="nucleotide sequence ID" value="NZ_QJVJ01000027.1"/>
</dbReference>
<gene>
    <name evidence="4" type="ORF">DLM86_31350</name>
</gene>
<organism evidence="4 5">
    <name type="scientific">Paenibacillus flagellatus</name>
    <dbReference type="NCBI Taxonomy" id="2211139"/>
    <lineage>
        <taxon>Bacteria</taxon>
        <taxon>Bacillati</taxon>
        <taxon>Bacillota</taxon>
        <taxon>Bacilli</taxon>
        <taxon>Bacillales</taxon>
        <taxon>Paenibacillaceae</taxon>
        <taxon>Paenibacillus</taxon>
    </lineage>
</organism>
<dbReference type="Pfam" id="PF07833">
    <property type="entry name" value="Cu_amine_oxidN1"/>
    <property type="match status" value="1"/>
</dbReference>
<feature type="chain" id="PRO_5016061262" description="Copper amine oxidase-like N-terminal domain-containing protein" evidence="2">
    <location>
        <begin position="24"/>
        <end position="561"/>
    </location>
</feature>
<dbReference type="OrthoDB" id="27389at2"/>
<name>A0A2V5KIC3_9BACL</name>
<keyword evidence="1" id="KW-0677">Repeat</keyword>
<dbReference type="InterPro" id="IPR009091">
    <property type="entry name" value="RCC1/BLIP-II"/>
</dbReference>
<dbReference type="PRINTS" id="PR00633">
    <property type="entry name" value="RCCNDNSATION"/>
</dbReference>
<dbReference type="Proteomes" id="UP000247476">
    <property type="component" value="Unassembled WGS sequence"/>
</dbReference>
<reference evidence="4 5" key="1">
    <citation type="submission" date="2018-05" db="EMBL/GenBank/DDBJ databases">
        <title>Paenibacillus flagellatus sp. nov., isolated from selenium mineral soil.</title>
        <authorList>
            <person name="Dai X."/>
        </authorList>
    </citation>
    <scope>NUCLEOTIDE SEQUENCE [LARGE SCALE GENOMIC DNA]</scope>
    <source>
        <strain evidence="4 5">DXL2</strain>
    </source>
</reference>
<dbReference type="SUPFAM" id="SSF50985">
    <property type="entry name" value="RCC1/BLIP-II"/>
    <property type="match status" value="1"/>
</dbReference>
<dbReference type="Gene3D" id="3.30.457.10">
    <property type="entry name" value="Copper amine oxidase-like, N-terminal domain"/>
    <property type="match status" value="1"/>
</dbReference>
<evidence type="ECO:0000259" key="3">
    <source>
        <dbReference type="Pfam" id="PF07833"/>
    </source>
</evidence>
<dbReference type="EMBL" id="QJVJ01000027">
    <property type="protein sequence ID" value="PYI49967.1"/>
    <property type="molecule type" value="Genomic_DNA"/>
</dbReference>
<dbReference type="SUPFAM" id="SSF55383">
    <property type="entry name" value="Copper amine oxidase, domain N"/>
    <property type="match status" value="1"/>
</dbReference>
<feature type="signal peptide" evidence="2">
    <location>
        <begin position="1"/>
        <end position="23"/>
    </location>
</feature>
<keyword evidence="2" id="KW-0732">Signal</keyword>
<dbReference type="PANTHER" id="PTHR22870">
    <property type="entry name" value="REGULATOR OF CHROMOSOME CONDENSATION"/>
    <property type="match status" value="1"/>
</dbReference>
<evidence type="ECO:0000313" key="4">
    <source>
        <dbReference type="EMBL" id="PYI49967.1"/>
    </source>
</evidence>
<comment type="caution">
    <text evidence="4">The sequence shown here is derived from an EMBL/GenBank/DDBJ whole genome shotgun (WGS) entry which is preliminary data.</text>
</comment>
<protein>
    <recommendedName>
        <fullName evidence="3">Copper amine oxidase-like N-terminal domain-containing protein</fullName>
    </recommendedName>
</protein>
<dbReference type="InterPro" id="IPR051210">
    <property type="entry name" value="Ub_ligase/GEF_domain"/>
</dbReference>
<accession>A0A2V5KIC3</accession>
<proteinExistence type="predicted"/>
<sequence>MKKIALLLALSLFAAGNCDRAFAAEQESAGRLFAGGTTAASLDSNGELWGWGSNTHRMLCIDEAMGEFTEFAKPVRLNAISEVSDVSIGQHHTLLVKKDGSVHACGPNISGALGNGKQVEIRLNHQSISKSDGVASESSNNTALDTFDSLPVQVESLESIREAAAGGGMGDDRLIAFSIAVSADGQVWAWGDNSFGQLGDGTNQNRLRPVRLSSIPNVKSVAAGNAFTVALKRDGSVWAWGSNELGQLGIGGKTNVNIPVQVDGLDNVKGISASGSFVVATKNDGTVWVWGAVPSDFPDAEFAANAILRRPYPLPNITNVQQAVAGADHVLLLTTDGTVWSWGRNDFGELGTGIETKSVSKPIPVPGLSNIRELAAGNYFSAAMDQKGRIWTWGNNFNGQLGLGKANVTLVEGGRLQVLEDNSKHAPTEISLERGNAHEPKTIVIAVDNKKISNDFEQPALIRNGSTLVPMRKIFEEMGAKVDWDPDLQRITAKKGTKQIVLTVGNKTATIDGAEVKLEQEPIMENGTTLVPVRFIGESLDANVHWFGIDNIQYIYIYRSF</sequence>
<dbReference type="PANTHER" id="PTHR22870:SF408">
    <property type="entry name" value="OS09G0560450 PROTEIN"/>
    <property type="match status" value="1"/>
</dbReference>
<feature type="domain" description="Copper amine oxidase-like N-terminal" evidence="3">
    <location>
        <begin position="447"/>
        <end position="548"/>
    </location>
</feature>
<evidence type="ECO:0000256" key="1">
    <source>
        <dbReference type="ARBA" id="ARBA00022737"/>
    </source>
</evidence>
<dbReference type="InterPro" id="IPR012854">
    <property type="entry name" value="Cu_amine_oxidase-like_N"/>
</dbReference>